<dbReference type="Gene3D" id="3.90.550.10">
    <property type="entry name" value="Spore Coat Polysaccharide Biosynthesis Protein SpsA, Chain A"/>
    <property type="match status" value="1"/>
</dbReference>
<dbReference type="PANTHER" id="PTHR13778">
    <property type="entry name" value="GLYCOSYLTRANSFERASE 8 DOMAIN-CONTAINING PROTEIN"/>
    <property type="match status" value="1"/>
</dbReference>
<dbReference type="SUPFAM" id="SSF53448">
    <property type="entry name" value="Nucleotide-diphospho-sugar transferases"/>
    <property type="match status" value="1"/>
</dbReference>
<comment type="caution">
    <text evidence="4">The sequence shown here is derived from an EMBL/GenBank/DDBJ whole genome shotgun (WGS) entry which is preliminary data.</text>
</comment>
<keyword evidence="2" id="KW-0808">Transferase</keyword>
<dbReference type="Pfam" id="PF01501">
    <property type="entry name" value="Glyco_transf_8"/>
    <property type="match status" value="1"/>
</dbReference>
<dbReference type="PANTHER" id="PTHR13778:SF47">
    <property type="entry name" value="LIPOPOLYSACCHARIDE 1,3-GALACTOSYLTRANSFERASE"/>
    <property type="match status" value="1"/>
</dbReference>
<protein>
    <submittedName>
        <fullName evidence="4">Lipopolysaccharide biosynthesis glycosyltransferase</fullName>
    </submittedName>
</protein>
<keyword evidence="5" id="KW-1185">Reference proteome</keyword>
<organism evidence="4 5">
    <name type="scientific">Streptococcus rupicaprae</name>
    <dbReference type="NCBI Taxonomy" id="759619"/>
    <lineage>
        <taxon>Bacteria</taxon>
        <taxon>Bacillati</taxon>
        <taxon>Bacillota</taxon>
        <taxon>Bacilli</taxon>
        <taxon>Lactobacillales</taxon>
        <taxon>Streptococcaceae</taxon>
        <taxon>Streptococcus</taxon>
    </lineage>
</organism>
<dbReference type="CDD" id="cd04194">
    <property type="entry name" value="GT8_A4GalT_like"/>
    <property type="match status" value="1"/>
</dbReference>
<evidence type="ECO:0000256" key="1">
    <source>
        <dbReference type="ARBA" id="ARBA00022676"/>
    </source>
</evidence>
<evidence type="ECO:0000256" key="3">
    <source>
        <dbReference type="ARBA" id="ARBA00022723"/>
    </source>
</evidence>
<gene>
    <name evidence="4" type="ORF">ABID29_001047</name>
</gene>
<accession>A0ABV2FH95</accession>
<sequence>MDKIPIHIALCLDEKLVEYVGTLIYSISKHHTSHILLVHIVHQGLEEENLIYLAHLEKLFPNVSVRLYQLSDELFSEIIVENYFLPKASYLRLLLPEVLLDVEKVLYLDIDTLICGDLLPLYEADLRGSCIGAVPQVAKVTSVNPYPESIGLSSDRYFNSGVLLLELAVMRERRLVDKMLVTLIDKGSNLSFGDQDILNIVLQDEVCLFSTQYNYTYFCMRDEEDGDNILDAVILHYNTFAKPWHYLVTLSDRILRYHYIYKHYQTEFQNLLLKNRPEMS</sequence>
<keyword evidence="3" id="KW-0479">Metal-binding</keyword>
<dbReference type="InterPro" id="IPR050748">
    <property type="entry name" value="Glycosyltrans_8_dom-fam"/>
</dbReference>
<keyword evidence="1" id="KW-0328">Glycosyltransferase</keyword>
<reference evidence="4 5" key="1">
    <citation type="submission" date="2024-06" db="EMBL/GenBank/DDBJ databases">
        <title>Genomic Encyclopedia of Type Strains, Phase IV (KMG-IV): sequencing the most valuable type-strain genomes for metagenomic binning, comparative biology and taxonomic classification.</title>
        <authorList>
            <person name="Goeker M."/>
        </authorList>
    </citation>
    <scope>NUCLEOTIDE SEQUENCE [LARGE SCALE GENOMIC DNA]</scope>
    <source>
        <strain evidence="4 5">DSM 28303</strain>
    </source>
</reference>
<dbReference type="InterPro" id="IPR029044">
    <property type="entry name" value="Nucleotide-diphossugar_trans"/>
</dbReference>
<evidence type="ECO:0000256" key="2">
    <source>
        <dbReference type="ARBA" id="ARBA00022679"/>
    </source>
</evidence>
<proteinExistence type="predicted"/>
<evidence type="ECO:0000313" key="5">
    <source>
        <dbReference type="Proteomes" id="UP001549122"/>
    </source>
</evidence>
<name>A0ABV2FH95_9STRE</name>
<dbReference type="RefSeq" id="WP_354364892.1">
    <property type="nucleotide sequence ID" value="NZ_JBEPLO010000009.1"/>
</dbReference>
<dbReference type="InterPro" id="IPR002495">
    <property type="entry name" value="Glyco_trans_8"/>
</dbReference>
<evidence type="ECO:0000313" key="4">
    <source>
        <dbReference type="EMBL" id="MET3557935.1"/>
    </source>
</evidence>
<dbReference type="EMBL" id="JBEPLO010000009">
    <property type="protein sequence ID" value="MET3557935.1"/>
    <property type="molecule type" value="Genomic_DNA"/>
</dbReference>
<dbReference type="Proteomes" id="UP001549122">
    <property type="component" value="Unassembled WGS sequence"/>
</dbReference>